<dbReference type="Proteomes" id="UP000515153">
    <property type="component" value="Chromosome VI"/>
</dbReference>
<comment type="similarity">
    <text evidence="3">Belongs to the paxB family.</text>
</comment>
<feature type="non-terminal residue" evidence="9">
    <location>
        <position position="1"/>
    </location>
</feature>
<dbReference type="RefSeq" id="XP_030976801.1">
    <property type="nucleotide sequence ID" value="XM_031131193.1"/>
</dbReference>
<evidence type="ECO:0000256" key="7">
    <source>
        <dbReference type="SAM" id="Phobius"/>
    </source>
</evidence>
<dbReference type="Pfam" id="PF25129">
    <property type="entry name" value="Pyr4-TMTC"/>
    <property type="match status" value="1"/>
</dbReference>
<evidence type="ECO:0000313" key="9">
    <source>
        <dbReference type="RefSeq" id="XP_030976801.1"/>
    </source>
</evidence>
<keyword evidence="4 7" id="KW-0812">Transmembrane</keyword>
<dbReference type="PANTHER" id="PTHR42038">
    <property type="match status" value="1"/>
</dbReference>
<feature type="transmembrane region" description="Helical" evidence="7">
    <location>
        <begin position="25"/>
        <end position="47"/>
    </location>
</feature>
<evidence type="ECO:0000313" key="8">
    <source>
        <dbReference type="Proteomes" id="UP000515153"/>
    </source>
</evidence>
<dbReference type="AlphaFoldDB" id="A0A6P8APG6"/>
<reference evidence="9" key="3">
    <citation type="submission" date="2025-08" db="UniProtKB">
        <authorList>
            <consortium name="RefSeq"/>
        </authorList>
    </citation>
    <scope>IDENTIFICATION</scope>
    <source>
        <strain evidence="9">NI907</strain>
    </source>
</reference>
<keyword evidence="6 7" id="KW-0472">Membrane</keyword>
<reference evidence="8 9" key="1">
    <citation type="journal article" date="2019" name="Mol. Biol. Evol.">
        <title>Blast fungal genomes show frequent chromosomal changes, gene gains and losses, and effector gene turnover.</title>
        <authorList>
            <person name="Gomez Luciano L.B."/>
            <person name="Jason Tsai I."/>
            <person name="Chuma I."/>
            <person name="Tosa Y."/>
            <person name="Chen Y.H."/>
            <person name="Li J.Y."/>
            <person name="Li M.Y."/>
            <person name="Jade Lu M.Y."/>
            <person name="Nakayashiki H."/>
            <person name="Li W.H."/>
        </authorList>
    </citation>
    <scope>NUCLEOTIDE SEQUENCE [LARGE SCALE GENOMIC DNA]</scope>
    <source>
        <strain evidence="8 9">NI907</strain>
    </source>
</reference>
<gene>
    <name evidence="9" type="ORF">PgNI_11222</name>
</gene>
<feature type="transmembrane region" description="Helical" evidence="7">
    <location>
        <begin position="86"/>
        <end position="106"/>
    </location>
</feature>
<proteinExistence type="inferred from homology"/>
<evidence type="ECO:0000256" key="4">
    <source>
        <dbReference type="ARBA" id="ARBA00022692"/>
    </source>
</evidence>
<dbReference type="KEGG" id="pgri:PgNI_11222"/>
<feature type="transmembrane region" description="Helical" evidence="7">
    <location>
        <begin position="59"/>
        <end position="80"/>
    </location>
</feature>
<reference evidence="9" key="2">
    <citation type="submission" date="2019-10" db="EMBL/GenBank/DDBJ databases">
        <authorList>
            <consortium name="NCBI Genome Project"/>
        </authorList>
    </citation>
    <scope>NUCLEOTIDE SEQUENCE</scope>
    <source>
        <strain evidence="9">NI907</strain>
    </source>
</reference>
<dbReference type="PANTHER" id="PTHR42038:SF2">
    <property type="entry name" value="TERPENE CYCLASE AUSL"/>
    <property type="match status" value="1"/>
</dbReference>
<feature type="transmembrane region" description="Helical" evidence="7">
    <location>
        <begin position="171"/>
        <end position="193"/>
    </location>
</feature>
<comment type="pathway">
    <text evidence="2">Secondary metabolite biosynthesis.</text>
</comment>
<organism evidence="8 9">
    <name type="scientific">Pyricularia grisea</name>
    <name type="common">Crabgrass-specific blast fungus</name>
    <name type="synonym">Magnaporthe grisea</name>
    <dbReference type="NCBI Taxonomy" id="148305"/>
    <lineage>
        <taxon>Eukaryota</taxon>
        <taxon>Fungi</taxon>
        <taxon>Dikarya</taxon>
        <taxon>Ascomycota</taxon>
        <taxon>Pezizomycotina</taxon>
        <taxon>Sordariomycetes</taxon>
        <taxon>Sordariomycetidae</taxon>
        <taxon>Magnaporthales</taxon>
        <taxon>Pyriculariaceae</taxon>
        <taxon>Pyricularia</taxon>
    </lineage>
</organism>
<evidence type="ECO:0000256" key="6">
    <source>
        <dbReference type="ARBA" id="ARBA00023136"/>
    </source>
</evidence>
<evidence type="ECO:0000256" key="2">
    <source>
        <dbReference type="ARBA" id="ARBA00005179"/>
    </source>
</evidence>
<evidence type="ECO:0000256" key="3">
    <source>
        <dbReference type="ARBA" id="ARBA00006757"/>
    </source>
</evidence>
<name>A0A6P8APG6_PYRGI</name>
<evidence type="ECO:0000256" key="5">
    <source>
        <dbReference type="ARBA" id="ARBA00022989"/>
    </source>
</evidence>
<feature type="transmembrane region" description="Helical" evidence="7">
    <location>
        <begin position="118"/>
        <end position="140"/>
    </location>
</feature>
<comment type="subcellular location">
    <subcellularLocation>
        <location evidence="1">Membrane</location>
        <topology evidence="1">Multi-pass membrane protein</topology>
    </subcellularLocation>
</comment>
<keyword evidence="5 7" id="KW-1133">Transmembrane helix</keyword>
<keyword evidence="8" id="KW-1185">Reference proteome</keyword>
<dbReference type="GO" id="GO:0016020">
    <property type="term" value="C:membrane"/>
    <property type="evidence" value="ECO:0007669"/>
    <property type="project" value="UniProtKB-SubCell"/>
</dbReference>
<dbReference type="GO" id="GO:0016829">
    <property type="term" value="F:lyase activity"/>
    <property type="evidence" value="ECO:0007669"/>
    <property type="project" value="InterPro"/>
</dbReference>
<dbReference type="GeneID" id="41966098"/>
<feature type="transmembrane region" description="Helical" evidence="7">
    <location>
        <begin position="233"/>
        <end position="257"/>
    </location>
</feature>
<accession>A0A6P8APG6</accession>
<evidence type="ECO:0000256" key="1">
    <source>
        <dbReference type="ARBA" id="ARBA00004141"/>
    </source>
</evidence>
<sequence>IPPSPQKKTNIMGLKDTPPPHVPEWLLKASTGVLGIGAICWYLTYILTTIRAIKTRSYGMPLMATVLNWSWEVIYAFYAAEHPIEFLGLAAWFTLDIGMVYTTVVYAPHDWKYSSRWVGQHMFAILLGLTAVGVWGNYAFAEWFLAEEGRGFGDKTGKWFKGKEGFDTMEMAFWSALVPQAYISGASLAMLVSRGHSGGVSYAIWFVRSLGSFVGLIALPGMMWWYWPEAHGYFLNPLATFLQALFLLPDIVYPFVLHQIRQTEVEMPDGRLLSAEHAMIEKRLEGYGLLKVEKGMAEDSE</sequence>
<dbReference type="InterPro" id="IPR039020">
    <property type="entry name" value="PaxB-like"/>
</dbReference>
<protein>
    <submittedName>
        <fullName evidence="9">Uncharacterized protein</fullName>
    </submittedName>
</protein>
<feature type="transmembrane region" description="Helical" evidence="7">
    <location>
        <begin position="205"/>
        <end position="227"/>
    </location>
</feature>